<keyword evidence="12" id="KW-0808">Transferase</keyword>
<dbReference type="InterPro" id="IPR007895">
    <property type="entry name" value="MASE1"/>
</dbReference>
<evidence type="ECO:0000256" key="9">
    <source>
        <dbReference type="SAM" id="Phobius"/>
    </source>
</evidence>
<feature type="domain" description="GGDEF" evidence="11">
    <location>
        <begin position="495"/>
        <end position="630"/>
    </location>
</feature>
<dbReference type="Pfam" id="PF00990">
    <property type="entry name" value="GGDEF"/>
    <property type="match status" value="1"/>
</dbReference>
<dbReference type="RefSeq" id="WP_201656608.1">
    <property type="nucleotide sequence ID" value="NZ_CAJHCS010000025.1"/>
</dbReference>
<evidence type="ECO:0000256" key="6">
    <source>
        <dbReference type="ARBA" id="ARBA00023136"/>
    </source>
</evidence>
<feature type="region of interest" description="Disordered" evidence="8">
    <location>
        <begin position="632"/>
        <end position="655"/>
    </location>
</feature>
<proteinExistence type="predicted"/>
<feature type="transmembrane region" description="Helical" evidence="9">
    <location>
        <begin position="295"/>
        <end position="314"/>
    </location>
</feature>
<evidence type="ECO:0000256" key="8">
    <source>
        <dbReference type="SAM" id="MobiDB-lite"/>
    </source>
</evidence>
<keyword evidence="4 9" id="KW-0812">Transmembrane</keyword>
<evidence type="ECO:0000256" key="4">
    <source>
        <dbReference type="ARBA" id="ARBA00022692"/>
    </source>
</evidence>
<feature type="transmembrane region" description="Helical" evidence="9">
    <location>
        <begin position="111"/>
        <end position="133"/>
    </location>
</feature>
<sequence>MAEAAKKVRATKSFTARMILALVAVRGALSRGESWRLARTGLIGMIAGFVLLVVSGQLKTMTHEIVAIWITDGCLLGHMMLLRRRYKPVFLTGASIGLLLANMMGDETFYVAFSFTLAGMVETCAAALMLPGVKSARELIQPKVFIRFVVGACMIAPTLSGIVAVILLQGIFTSHPFSSFSNWVISDALGFLIFTPVTLVILSGEWRSLREPGNRIESILLLALIGTVSVTVFSQTSYGDLYWMLPPLALLAFRAELSTVLLGTLLFISIAVPLTIHGTGPLWLSPFASMQERVLALQLFTVAALSIVLPITVLQTQRNALMNALSEGQRRFKNLAERSEEVVMELSADGRCQYISPRAKVVLGYEPAALSGTSILDLAHQSDRPELHRALVHTQTTAEEGSVQYRFRRADGTYLWVRSFIAAMPAGLPGDRSALAFTVRDVDIYVVAEQRRLAEEQRLRDMVFIDSLTGLPNRRYLDTRVNELLSSHADEAPGRPVAVLFADVDYFKNFNDEYGHQAGDECLRSVGQCIATTVSDRDSVARYGGEEFVVLLEDCEHEEALRTAELIRVAVESRALKHRGSPLGVVTLSIGVAQRDICRPVDAARLFELADSAVYMAKRLGRNRVGEVQDTVSPGAANVSTEWEPTAMPQGATSP</sequence>
<feature type="transmembrane region" description="Helical" evidence="9">
    <location>
        <begin position="218"/>
        <end position="238"/>
    </location>
</feature>
<dbReference type="InterPro" id="IPR029787">
    <property type="entry name" value="Nucleotide_cyclase"/>
</dbReference>
<evidence type="ECO:0000259" key="10">
    <source>
        <dbReference type="PROSITE" id="PS50112"/>
    </source>
</evidence>
<dbReference type="SUPFAM" id="SSF55073">
    <property type="entry name" value="Nucleotide cyclase"/>
    <property type="match status" value="1"/>
</dbReference>
<feature type="transmembrane region" description="Helical" evidence="9">
    <location>
        <begin position="188"/>
        <end position="206"/>
    </location>
</feature>
<dbReference type="InterPro" id="IPR000014">
    <property type="entry name" value="PAS"/>
</dbReference>
<dbReference type="Proteomes" id="UP001494588">
    <property type="component" value="Unassembled WGS sequence"/>
</dbReference>
<dbReference type="InterPro" id="IPR050469">
    <property type="entry name" value="Diguanylate_Cyclase"/>
</dbReference>
<feature type="transmembrane region" description="Helical" evidence="9">
    <location>
        <begin position="40"/>
        <end position="58"/>
    </location>
</feature>
<dbReference type="PROSITE" id="PS50887">
    <property type="entry name" value="GGDEF"/>
    <property type="match status" value="1"/>
</dbReference>
<dbReference type="GO" id="GO:0052621">
    <property type="term" value="F:diguanylate cyclase activity"/>
    <property type="evidence" value="ECO:0007669"/>
    <property type="project" value="UniProtKB-EC"/>
</dbReference>
<dbReference type="Pfam" id="PF08447">
    <property type="entry name" value="PAS_3"/>
    <property type="match status" value="1"/>
</dbReference>
<dbReference type="EMBL" id="JAZHGC010000023">
    <property type="protein sequence ID" value="MEM5289100.1"/>
    <property type="molecule type" value="Genomic_DNA"/>
</dbReference>
<reference evidence="12 13" key="1">
    <citation type="submission" date="2024-01" db="EMBL/GenBank/DDBJ databases">
        <title>The diversity of rhizobia nodulating Mimosa spp. in eleven states of Brazil covering several biomes is determined by host plant, location, and edaphic factors.</title>
        <authorList>
            <person name="Rouws L."/>
            <person name="Barauna A."/>
            <person name="Beukes C."/>
            <person name="De Faria S.M."/>
            <person name="Gross E."/>
            <person name="Dos Reis Junior F.B."/>
            <person name="Simon M."/>
            <person name="Maluk M."/>
            <person name="Odee D.W."/>
            <person name="Kenicer G."/>
            <person name="Young J.P.W."/>
            <person name="Reis V.M."/>
            <person name="Zilli J."/>
            <person name="James E.K."/>
        </authorList>
    </citation>
    <scope>NUCLEOTIDE SEQUENCE [LARGE SCALE GENOMIC DNA]</scope>
    <source>
        <strain evidence="12 13">JPY77</strain>
    </source>
</reference>
<dbReference type="Gene3D" id="3.30.450.20">
    <property type="entry name" value="PAS domain"/>
    <property type="match status" value="1"/>
</dbReference>
<dbReference type="CDD" id="cd01949">
    <property type="entry name" value="GGDEF"/>
    <property type="match status" value="1"/>
</dbReference>
<evidence type="ECO:0000256" key="5">
    <source>
        <dbReference type="ARBA" id="ARBA00022989"/>
    </source>
</evidence>
<feature type="domain" description="PAS" evidence="10">
    <location>
        <begin position="328"/>
        <end position="401"/>
    </location>
</feature>
<keyword evidence="6 9" id="KW-0472">Membrane</keyword>
<evidence type="ECO:0000256" key="1">
    <source>
        <dbReference type="ARBA" id="ARBA00004651"/>
    </source>
</evidence>
<evidence type="ECO:0000313" key="12">
    <source>
        <dbReference type="EMBL" id="MEM5289100.1"/>
    </source>
</evidence>
<protein>
    <recommendedName>
        <fullName evidence="2">diguanylate cyclase</fullName>
        <ecNumber evidence="2">2.7.7.65</ecNumber>
    </recommendedName>
</protein>
<dbReference type="SUPFAM" id="SSF55785">
    <property type="entry name" value="PYP-like sensor domain (PAS domain)"/>
    <property type="match status" value="1"/>
</dbReference>
<dbReference type="InterPro" id="IPR000160">
    <property type="entry name" value="GGDEF_dom"/>
</dbReference>
<keyword evidence="3" id="KW-1003">Cell membrane</keyword>
<comment type="subcellular location">
    <subcellularLocation>
        <location evidence="1">Cell membrane</location>
        <topology evidence="1">Multi-pass membrane protein</topology>
    </subcellularLocation>
</comment>
<keyword evidence="5 9" id="KW-1133">Transmembrane helix</keyword>
<dbReference type="NCBIfam" id="TIGR00229">
    <property type="entry name" value="sensory_box"/>
    <property type="match status" value="1"/>
</dbReference>
<evidence type="ECO:0000256" key="2">
    <source>
        <dbReference type="ARBA" id="ARBA00012528"/>
    </source>
</evidence>
<dbReference type="InterPro" id="IPR013655">
    <property type="entry name" value="PAS_fold_3"/>
</dbReference>
<comment type="caution">
    <text evidence="12">The sequence shown here is derived from an EMBL/GenBank/DDBJ whole genome shotgun (WGS) entry which is preliminary data.</text>
</comment>
<evidence type="ECO:0000256" key="3">
    <source>
        <dbReference type="ARBA" id="ARBA00022475"/>
    </source>
</evidence>
<evidence type="ECO:0000313" key="13">
    <source>
        <dbReference type="Proteomes" id="UP001494588"/>
    </source>
</evidence>
<dbReference type="SMART" id="SM00267">
    <property type="entry name" value="GGDEF"/>
    <property type="match status" value="1"/>
</dbReference>
<dbReference type="Gene3D" id="3.30.70.270">
    <property type="match status" value="1"/>
</dbReference>
<dbReference type="CDD" id="cd00130">
    <property type="entry name" value="PAS"/>
    <property type="match status" value="1"/>
</dbReference>
<evidence type="ECO:0000259" key="11">
    <source>
        <dbReference type="PROSITE" id="PS50887"/>
    </source>
</evidence>
<comment type="catalytic activity">
    <reaction evidence="7">
        <text>2 GTP = 3',3'-c-di-GMP + 2 diphosphate</text>
        <dbReference type="Rhea" id="RHEA:24898"/>
        <dbReference type="ChEBI" id="CHEBI:33019"/>
        <dbReference type="ChEBI" id="CHEBI:37565"/>
        <dbReference type="ChEBI" id="CHEBI:58805"/>
        <dbReference type="EC" id="2.7.7.65"/>
    </reaction>
</comment>
<keyword evidence="12" id="KW-0548">Nucleotidyltransferase</keyword>
<feature type="transmembrane region" description="Helical" evidence="9">
    <location>
        <begin position="88"/>
        <end position="105"/>
    </location>
</feature>
<dbReference type="SMART" id="SM00091">
    <property type="entry name" value="PAS"/>
    <property type="match status" value="1"/>
</dbReference>
<dbReference type="PANTHER" id="PTHR45138">
    <property type="entry name" value="REGULATORY COMPONENTS OF SENSORY TRANSDUCTION SYSTEM"/>
    <property type="match status" value="1"/>
</dbReference>
<organism evidence="12 13">
    <name type="scientific">Paraburkholderia sabiae</name>
    <dbReference type="NCBI Taxonomy" id="273251"/>
    <lineage>
        <taxon>Bacteria</taxon>
        <taxon>Pseudomonadati</taxon>
        <taxon>Pseudomonadota</taxon>
        <taxon>Betaproteobacteria</taxon>
        <taxon>Burkholderiales</taxon>
        <taxon>Burkholderiaceae</taxon>
        <taxon>Paraburkholderia</taxon>
    </lineage>
</organism>
<accession>A0ABU9QHZ8</accession>
<dbReference type="Pfam" id="PF05231">
    <property type="entry name" value="MASE1"/>
    <property type="match status" value="1"/>
</dbReference>
<dbReference type="NCBIfam" id="TIGR00254">
    <property type="entry name" value="GGDEF"/>
    <property type="match status" value="1"/>
</dbReference>
<dbReference type="PANTHER" id="PTHR45138:SF9">
    <property type="entry name" value="DIGUANYLATE CYCLASE DGCM-RELATED"/>
    <property type="match status" value="1"/>
</dbReference>
<dbReference type="InterPro" id="IPR035965">
    <property type="entry name" value="PAS-like_dom_sf"/>
</dbReference>
<dbReference type="PROSITE" id="PS50112">
    <property type="entry name" value="PAS"/>
    <property type="match status" value="1"/>
</dbReference>
<dbReference type="InterPro" id="IPR043128">
    <property type="entry name" value="Rev_trsase/Diguanyl_cyclase"/>
</dbReference>
<evidence type="ECO:0000256" key="7">
    <source>
        <dbReference type="ARBA" id="ARBA00034247"/>
    </source>
</evidence>
<name>A0ABU9QHZ8_9BURK</name>
<feature type="transmembrane region" description="Helical" evidence="9">
    <location>
        <begin position="145"/>
        <end position="168"/>
    </location>
</feature>
<gene>
    <name evidence="12" type="ORF">V4C55_25535</name>
</gene>
<feature type="transmembrane region" description="Helical" evidence="9">
    <location>
        <begin position="258"/>
        <end position="283"/>
    </location>
</feature>
<keyword evidence="13" id="KW-1185">Reference proteome</keyword>
<dbReference type="EC" id="2.7.7.65" evidence="2"/>